<feature type="transmembrane region" description="Helical" evidence="1">
    <location>
        <begin position="6"/>
        <end position="31"/>
    </location>
</feature>
<accession>A0ABS0CD91</accession>
<evidence type="ECO:0000313" key="3">
    <source>
        <dbReference type="Proteomes" id="UP000807309"/>
    </source>
</evidence>
<evidence type="ECO:0000313" key="2">
    <source>
        <dbReference type="EMBL" id="MBF6228323.1"/>
    </source>
</evidence>
<dbReference type="EMBL" id="JADLRE010000021">
    <property type="protein sequence ID" value="MBF6228323.1"/>
    <property type="molecule type" value="Genomic_DNA"/>
</dbReference>
<comment type="caution">
    <text evidence="2">The sequence shown here is derived from an EMBL/GenBank/DDBJ whole genome shotgun (WGS) entry which is preliminary data.</text>
</comment>
<reference evidence="2 3" key="1">
    <citation type="submission" date="2020-10" db="EMBL/GenBank/DDBJ databases">
        <title>Identification of Nocardia species via Next-generation sequencing and recognition of intraspecies genetic diversity.</title>
        <authorList>
            <person name="Li P."/>
            <person name="Li P."/>
            <person name="Lu B."/>
        </authorList>
    </citation>
    <scope>NUCLEOTIDE SEQUENCE [LARGE SCALE GENOMIC DNA]</scope>
    <source>
        <strain evidence="2 3">N-11</strain>
    </source>
</reference>
<gene>
    <name evidence="2" type="ORF">IU470_24835</name>
</gene>
<keyword evidence="1" id="KW-0812">Transmembrane</keyword>
<keyword evidence="1" id="KW-1133">Transmembrane helix</keyword>
<dbReference type="RefSeq" id="WP_043704493.1">
    <property type="nucleotide sequence ID" value="NZ_JADLRE010000021.1"/>
</dbReference>
<evidence type="ECO:0000256" key="1">
    <source>
        <dbReference type="SAM" id="Phobius"/>
    </source>
</evidence>
<sequence length="64" mass="6705">MTGEIAVVLLWVAIVAIVLVLLGGAAAAMVWDPNSRRAARTADEGAALPLASMGSAHESWPRRH</sequence>
<keyword evidence="3" id="KW-1185">Reference proteome</keyword>
<dbReference type="GeneID" id="86968736"/>
<name>A0ABS0CD91_9NOCA</name>
<protein>
    <submittedName>
        <fullName evidence="2">Uncharacterized protein</fullName>
    </submittedName>
</protein>
<keyword evidence="1" id="KW-0472">Membrane</keyword>
<proteinExistence type="predicted"/>
<dbReference type="Proteomes" id="UP000807309">
    <property type="component" value="Unassembled WGS sequence"/>
</dbReference>
<organism evidence="2 3">
    <name type="scientific">Nocardia abscessus</name>
    <dbReference type="NCBI Taxonomy" id="120957"/>
    <lineage>
        <taxon>Bacteria</taxon>
        <taxon>Bacillati</taxon>
        <taxon>Actinomycetota</taxon>
        <taxon>Actinomycetes</taxon>
        <taxon>Mycobacteriales</taxon>
        <taxon>Nocardiaceae</taxon>
        <taxon>Nocardia</taxon>
    </lineage>
</organism>